<dbReference type="InterPro" id="IPR036388">
    <property type="entry name" value="WH-like_DNA-bd_sf"/>
</dbReference>
<dbReference type="SMART" id="SM00862">
    <property type="entry name" value="Trans_reg_C"/>
    <property type="match status" value="1"/>
</dbReference>
<sequence>MSKILFLEDDLLFAETLIDLLEENNMEVVHVPNGQAALDRTFKEKFNLYLLDINVPLVDGVTLLRELRESDDDTPAIFLTSHKEKEVLKKGFLCGADDFITKPFDADELILRILAIIKRAKKEDVTCIGLLCNDDTHKRFLYDNKEIELSKKEYQLLRLLIKHANNTVPKEMIIDTLWSSSEGGSDGALRVYINRIKQLVPQINIENIRGVGYKLVS</sequence>
<dbReference type="AlphaFoldDB" id="Q30SX7"/>
<dbReference type="Gene3D" id="1.10.10.10">
    <property type="entry name" value="Winged helix-like DNA-binding domain superfamily/Winged helix DNA-binding domain"/>
    <property type="match status" value="1"/>
</dbReference>
<dbReference type="CDD" id="cd00383">
    <property type="entry name" value="trans_reg_C"/>
    <property type="match status" value="1"/>
</dbReference>
<evidence type="ECO:0000256" key="6">
    <source>
        <dbReference type="PROSITE-ProRule" id="PRU00169"/>
    </source>
</evidence>
<dbReference type="PANTHER" id="PTHR48111">
    <property type="entry name" value="REGULATOR OF RPOS"/>
    <property type="match status" value="1"/>
</dbReference>
<dbReference type="SMART" id="SM00448">
    <property type="entry name" value="REC"/>
    <property type="match status" value="1"/>
</dbReference>
<dbReference type="KEGG" id="tdn:Suden_0625"/>
<keyword evidence="11" id="KW-1185">Reference proteome</keyword>
<dbReference type="HOGENOM" id="CLU_000445_30_3_7"/>
<dbReference type="GO" id="GO:0000976">
    <property type="term" value="F:transcription cis-regulatory region binding"/>
    <property type="evidence" value="ECO:0007669"/>
    <property type="project" value="TreeGrafter"/>
</dbReference>
<evidence type="ECO:0000313" key="10">
    <source>
        <dbReference type="EMBL" id="ABB43904.1"/>
    </source>
</evidence>
<dbReference type="GO" id="GO:0000156">
    <property type="term" value="F:phosphorelay response regulator activity"/>
    <property type="evidence" value="ECO:0007669"/>
    <property type="project" value="TreeGrafter"/>
</dbReference>
<dbReference type="Gene3D" id="3.40.50.2300">
    <property type="match status" value="1"/>
</dbReference>
<feature type="domain" description="OmpR/PhoB-type" evidence="9">
    <location>
        <begin position="123"/>
        <end position="217"/>
    </location>
</feature>
<proteinExistence type="predicted"/>
<dbReference type="OrthoDB" id="8912111at2"/>
<accession>Q30SX7</accession>
<dbReference type="CDD" id="cd17574">
    <property type="entry name" value="REC_OmpR"/>
    <property type="match status" value="1"/>
</dbReference>
<keyword evidence="3" id="KW-0805">Transcription regulation</keyword>
<evidence type="ECO:0000259" key="8">
    <source>
        <dbReference type="PROSITE" id="PS50110"/>
    </source>
</evidence>
<dbReference type="Proteomes" id="UP000002714">
    <property type="component" value="Chromosome"/>
</dbReference>
<dbReference type="RefSeq" id="WP_011372258.1">
    <property type="nucleotide sequence ID" value="NC_007575.1"/>
</dbReference>
<organism evidence="10 11">
    <name type="scientific">Sulfurimonas denitrificans (strain ATCC 33889 / DSM 1251)</name>
    <name type="common">Thiomicrospira denitrificans (strain ATCC 33889 / DSM 1251)</name>
    <dbReference type="NCBI Taxonomy" id="326298"/>
    <lineage>
        <taxon>Bacteria</taxon>
        <taxon>Pseudomonadati</taxon>
        <taxon>Campylobacterota</taxon>
        <taxon>Epsilonproteobacteria</taxon>
        <taxon>Campylobacterales</taxon>
        <taxon>Sulfurimonadaceae</taxon>
        <taxon>Sulfurimonas</taxon>
    </lineage>
</organism>
<dbReference type="Pfam" id="PF00072">
    <property type="entry name" value="Response_reg"/>
    <property type="match status" value="1"/>
</dbReference>
<dbReference type="InterPro" id="IPR001789">
    <property type="entry name" value="Sig_transdc_resp-reg_receiver"/>
</dbReference>
<evidence type="ECO:0000259" key="9">
    <source>
        <dbReference type="PROSITE" id="PS51755"/>
    </source>
</evidence>
<dbReference type="PANTHER" id="PTHR48111:SF1">
    <property type="entry name" value="TWO-COMPONENT RESPONSE REGULATOR ORR33"/>
    <property type="match status" value="1"/>
</dbReference>
<name>Q30SX7_SULDN</name>
<dbReference type="InterPro" id="IPR001867">
    <property type="entry name" value="OmpR/PhoB-type_DNA-bd"/>
</dbReference>
<dbReference type="EMBL" id="CP000153">
    <property type="protein sequence ID" value="ABB43904.1"/>
    <property type="molecule type" value="Genomic_DNA"/>
</dbReference>
<gene>
    <name evidence="10" type="ordered locus">Suden_0625</name>
</gene>
<evidence type="ECO:0000256" key="7">
    <source>
        <dbReference type="PROSITE-ProRule" id="PRU01091"/>
    </source>
</evidence>
<dbReference type="GO" id="GO:0005829">
    <property type="term" value="C:cytosol"/>
    <property type="evidence" value="ECO:0007669"/>
    <property type="project" value="TreeGrafter"/>
</dbReference>
<keyword evidence="2" id="KW-0902">Two-component regulatory system</keyword>
<reference evidence="10 11" key="1">
    <citation type="journal article" date="2008" name="Appl. Environ. Microbiol.">
        <title>Genome of the epsilonproteobacterial chemolithoautotroph Sulfurimonas denitrificans.</title>
        <authorList>
            <person name="Sievert S.M."/>
            <person name="Scott K.M."/>
            <person name="Klotz M.G."/>
            <person name="Chain P.S.G."/>
            <person name="Hauser L.J."/>
            <person name="Hemp J."/>
            <person name="Huegler M."/>
            <person name="Land M."/>
            <person name="Lapidus A."/>
            <person name="Larimer F.W."/>
            <person name="Lucas S."/>
            <person name="Malfatti S.A."/>
            <person name="Meyer F."/>
            <person name="Paulsen I.T."/>
            <person name="Ren Q."/>
            <person name="Simon J."/>
            <person name="Bailey K."/>
            <person name="Diaz E."/>
            <person name="Fitzpatrick K.A."/>
            <person name="Glover B."/>
            <person name="Gwatney N."/>
            <person name="Korajkic A."/>
            <person name="Long A."/>
            <person name="Mobberley J.M."/>
            <person name="Pantry S.N."/>
            <person name="Pazder G."/>
            <person name="Peterson S."/>
            <person name="Quintanilla J.D."/>
            <person name="Sprinkle R."/>
            <person name="Stephens J."/>
            <person name="Thomas P."/>
            <person name="Vaughn R."/>
            <person name="Weber M.J."/>
            <person name="Wooten L.L."/>
        </authorList>
    </citation>
    <scope>NUCLEOTIDE SEQUENCE [LARGE SCALE GENOMIC DNA]</scope>
    <source>
        <strain evidence="11">ATCC 33889 / DSM 1251</strain>
    </source>
</reference>
<feature type="domain" description="Response regulatory" evidence="8">
    <location>
        <begin position="3"/>
        <end position="117"/>
    </location>
</feature>
<dbReference type="GO" id="GO:0032993">
    <property type="term" value="C:protein-DNA complex"/>
    <property type="evidence" value="ECO:0007669"/>
    <property type="project" value="TreeGrafter"/>
</dbReference>
<dbReference type="SUPFAM" id="SSF52172">
    <property type="entry name" value="CheY-like"/>
    <property type="match status" value="1"/>
</dbReference>
<dbReference type="PROSITE" id="PS51755">
    <property type="entry name" value="OMPR_PHOB"/>
    <property type="match status" value="1"/>
</dbReference>
<dbReference type="STRING" id="326298.Suden_0625"/>
<dbReference type="PROSITE" id="PS50110">
    <property type="entry name" value="RESPONSE_REGULATORY"/>
    <property type="match status" value="1"/>
</dbReference>
<evidence type="ECO:0000256" key="4">
    <source>
        <dbReference type="ARBA" id="ARBA00023125"/>
    </source>
</evidence>
<feature type="DNA-binding region" description="OmpR/PhoB-type" evidence="7">
    <location>
        <begin position="123"/>
        <end position="217"/>
    </location>
</feature>
<dbReference type="eggNOG" id="COG0745">
    <property type="taxonomic scope" value="Bacteria"/>
</dbReference>
<evidence type="ECO:0000256" key="5">
    <source>
        <dbReference type="ARBA" id="ARBA00023163"/>
    </source>
</evidence>
<keyword evidence="1 6" id="KW-0597">Phosphoprotein</keyword>
<evidence type="ECO:0000256" key="1">
    <source>
        <dbReference type="ARBA" id="ARBA00022553"/>
    </source>
</evidence>
<dbReference type="InterPro" id="IPR011006">
    <property type="entry name" value="CheY-like_superfamily"/>
</dbReference>
<evidence type="ECO:0000256" key="3">
    <source>
        <dbReference type="ARBA" id="ARBA00023015"/>
    </source>
</evidence>
<evidence type="ECO:0000256" key="2">
    <source>
        <dbReference type="ARBA" id="ARBA00023012"/>
    </source>
</evidence>
<dbReference type="Gene3D" id="6.10.250.690">
    <property type="match status" value="1"/>
</dbReference>
<keyword evidence="4 7" id="KW-0238">DNA-binding</keyword>
<protein>
    <submittedName>
        <fullName evidence="10">Two component transcriptional regulator, winged helix family</fullName>
    </submittedName>
</protein>
<dbReference type="InterPro" id="IPR039420">
    <property type="entry name" value="WalR-like"/>
</dbReference>
<feature type="modified residue" description="4-aspartylphosphate" evidence="6">
    <location>
        <position position="52"/>
    </location>
</feature>
<keyword evidence="5" id="KW-0804">Transcription</keyword>
<dbReference type="Pfam" id="PF00486">
    <property type="entry name" value="Trans_reg_C"/>
    <property type="match status" value="1"/>
</dbReference>
<evidence type="ECO:0000313" key="11">
    <source>
        <dbReference type="Proteomes" id="UP000002714"/>
    </source>
</evidence>
<dbReference type="GO" id="GO:0006355">
    <property type="term" value="P:regulation of DNA-templated transcription"/>
    <property type="evidence" value="ECO:0007669"/>
    <property type="project" value="InterPro"/>
</dbReference>